<proteinExistence type="predicted"/>
<evidence type="ECO:0008006" key="3">
    <source>
        <dbReference type="Google" id="ProtNLM"/>
    </source>
</evidence>
<dbReference type="KEGG" id="poj:PtoMrB4_20370"/>
<name>A0A679GL29_9GAMM</name>
<evidence type="ECO:0000313" key="2">
    <source>
        <dbReference type="Proteomes" id="UP000501237"/>
    </source>
</evidence>
<organism evidence="1 2">
    <name type="scientific">Metapseudomonas otitidis</name>
    <dbReference type="NCBI Taxonomy" id="319939"/>
    <lineage>
        <taxon>Bacteria</taxon>
        <taxon>Pseudomonadati</taxon>
        <taxon>Pseudomonadota</taxon>
        <taxon>Gammaproteobacteria</taxon>
        <taxon>Pseudomonadales</taxon>
        <taxon>Pseudomonadaceae</taxon>
        <taxon>Metapseudomonas</taxon>
    </lineage>
</organism>
<protein>
    <recommendedName>
        <fullName evidence="3">DUF3916 domain-containing protein</fullName>
    </recommendedName>
</protein>
<gene>
    <name evidence="1" type="ORF">PtoMrB4_20370</name>
</gene>
<dbReference type="Pfam" id="PF13079">
    <property type="entry name" value="DUF3916"/>
    <property type="match status" value="1"/>
</dbReference>
<reference evidence="1 2" key="1">
    <citation type="journal article" date="2020" name="Microbiol. Resour. Announc.">
        <title>Complete genome sequence of Pseudomonas otitidis strain MrB4, isolated from Lake Biwa in Japan.</title>
        <authorList>
            <person name="Miyazaki K."/>
            <person name="Hase E."/>
            <person name="Maruya T."/>
        </authorList>
    </citation>
    <scope>NUCLEOTIDE SEQUENCE [LARGE SCALE GENOMIC DNA]</scope>
    <source>
        <strain evidence="1 2">MrB4</strain>
    </source>
</reference>
<dbReference type="InterPro" id="IPR025075">
    <property type="entry name" value="DUF3916"/>
</dbReference>
<dbReference type="Proteomes" id="UP000501237">
    <property type="component" value="Chromosome"/>
</dbReference>
<evidence type="ECO:0000313" key="1">
    <source>
        <dbReference type="EMBL" id="BCA28060.1"/>
    </source>
</evidence>
<dbReference type="GeneID" id="57397260"/>
<dbReference type="RefSeq" id="WP_172433176.1">
    <property type="nucleotide sequence ID" value="NZ_AP022642.1"/>
</dbReference>
<dbReference type="EMBL" id="AP022642">
    <property type="protein sequence ID" value="BCA28060.1"/>
    <property type="molecule type" value="Genomic_DNA"/>
</dbReference>
<dbReference type="AlphaFoldDB" id="A0A679GL29"/>
<sequence length="166" mass="18903">MRRLTTGNKKLRGIPRRLRALERWAAGFSGQVHPRSPDMERYQHWKIPVPGALVQGPQAHIEHQAFCAQQLLEAAAHLSRAADRSKGYCRVACILVWPWLHQSEVTVFYDRDYYLGFLGQANALAPQRLSDRLALVLPEGFVEHGQDVTQPDDEEAVHWWCLGEPA</sequence>
<accession>A0A679GL29</accession>